<organism evidence="10 11">
    <name type="scientific">Lodderomyces beijingensis</name>
    <dbReference type="NCBI Taxonomy" id="1775926"/>
    <lineage>
        <taxon>Eukaryota</taxon>
        <taxon>Fungi</taxon>
        <taxon>Dikarya</taxon>
        <taxon>Ascomycota</taxon>
        <taxon>Saccharomycotina</taxon>
        <taxon>Pichiomycetes</taxon>
        <taxon>Debaryomycetaceae</taxon>
        <taxon>Candida/Lodderomyces clade</taxon>
        <taxon>Lodderomyces</taxon>
    </lineage>
</organism>
<evidence type="ECO:0000256" key="9">
    <source>
        <dbReference type="SAM" id="MobiDB-lite"/>
    </source>
</evidence>
<accession>A0ABP0ZJU2</accession>
<evidence type="ECO:0000256" key="3">
    <source>
        <dbReference type="ARBA" id="ARBA00011589"/>
    </source>
</evidence>
<feature type="region of interest" description="Disordered" evidence="9">
    <location>
        <begin position="88"/>
        <end position="120"/>
    </location>
</feature>
<name>A0ABP0ZJU2_9ASCO</name>
<evidence type="ECO:0000256" key="5">
    <source>
        <dbReference type="ARBA" id="ARBA00022946"/>
    </source>
</evidence>
<comment type="subcellular location">
    <subcellularLocation>
        <location evidence="1">Mitochondrion matrix</location>
    </subcellularLocation>
</comment>
<sequence>MSAKAAYKNALKSIHFVFKNDIPVQQAAKSQVKSEMMAKSQLSDPHEIQEAVEKLNAVSKFLVQNLVQGELQSNGRYFLNFHDQTELGDNESIKNSKSEMGSLSGARGKSIRGSAASKCS</sequence>
<proteinExistence type="inferred from homology"/>
<protein>
    <recommendedName>
        <fullName evidence="4">Mitochondrial zinc maintenance protein 1, mitochondrial</fullName>
    </recommendedName>
</protein>
<dbReference type="EMBL" id="OZ022407">
    <property type="protein sequence ID" value="CAK9437754.1"/>
    <property type="molecule type" value="Genomic_DNA"/>
</dbReference>
<dbReference type="PANTHER" id="PTHR46749:SF1">
    <property type="entry name" value="COMPLEX III ASSEMBLY FACTOR LYRM7"/>
    <property type="match status" value="1"/>
</dbReference>
<dbReference type="GeneID" id="92207328"/>
<dbReference type="Proteomes" id="UP001497383">
    <property type="component" value="Chromosome 3"/>
</dbReference>
<evidence type="ECO:0000256" key="4">
    <source>
        <dbReference type="ARBA" id="ARBA00015108"/>
    </source>
</evidence>
<keyword evidence="11" id="KW-1185">Reference proteome</keyword>
<keyword evidence="7" id="KW-0143">Chaperone</keyword>
<gene>
    <name evidence="10" type="ORF">LODBEIA_P21320</name>
</gene>
<dbReference type="RefSeq" id="XP_066829070.1">
    <property type="nucleotide sequence ID" value="XM_066972098.1"/>
</dbReference>
<keyword evidence="5" id="KW-0809">Transit peptide</keyword>
<evidence type="ECO:0000256" key="8">
    <source>
        <dbReference type="ARBA" id="ARBA00025268"/>
    </source>
</evidence>
<comment type="subunit">
    <text evidence="3">Interacts with RIP1.</text>
</comment>
<comment type="similarity">
    <text evidence="2">Belongs to the complex I LYR family. MZM1 subfamily.</text>
</comment>
<dbReference type="CDD" id="cd20267">
    <property type="entry name" value="Complex1_LYR_LYRM7"/>
    <property type="match status" value="1"/>
</dbReference>
<evidence type="ECO:0000256" key="2">
    <source>
        <dbReference type="ARBA" id="ARBA00009949"/>
    </source>
</evidence>
<dbReference type="PANTHER" id="PTHR46749">
    <property type="entry name" value="COMPLEX III ASSEMBLY FACTOR LYRM7"/>
    <property type="match status" value="1"/>
</dbReference>
<dbReference type="InterPro" id="IPR050435">
    <property type="entry name" value="MZM1/LYRM7"/>
</dbReference>
<reference evidence="10 11" key="1">
    <citation type="submission" date="2024-03" db="EMBL/GenBank/DDBJ databases">
        <authorList>
            <person name="Brejova B."/>
        </authorList>
    </citation>
    <scope>NUCLEOTIDE SEQUENCE [LARGE SCALE GENOMIC DNA]</scope>
    <source>
        <strain evidence="10 11">CBS 14171</strain>
    </source>
</reference>
<evidence type="ECO:0000256" key="1">
    <source>
        <dbReference type="ARBA" id="ARBA00004305"/>
    </source>
</evidence>
<keyword evidence="6" id="KW-0496">Mitochondrion</keyword>
<comment type="function">
    <text evidence="8">Assembly factor required for Rieske Fe-S protein RIP1 incorporation into the cytochrome b-c1 (CIII) complex. Functions as a chaperone, binding to this subunit within the mitochondrial matrix and stabilizing it prior to its translocation and insertion into the late CIII dimeric intermediate within the mitochondrial inner membrane. Modulates the mitochondrial matrix zinc pool.</text>
</comment>
<evidence type="ECO:0000313" key="10">
    <source>
        <dbReference type="EMBL" id="CAK9437754.1"/>
    </source>
</evidence>
<evidence type="ECO:0000313" key="11">
    <source>
        <dbReference type="Proteomes" id="UP001497383"/>
    </source>
</evidence>
<evidence type="ECO:0000256" key="7">
    <source>
        <dbReference type="ARBA" id="ARBA00023186"/>
    </source>
</evidence>
<dbReference type="InterPro" id="IPR045298">
    <property type="entry name" value="Complex1_LYR_LYRM7"/>
</dbReference>
<evidence type="ECO:0000256" key="6">
    <source>
        <dbReference type="ARBA" id="ARBA00023128"/>
    </source>
</evidence>